<dbReference type="GO" id="GO:0060090">
    <property type="term" value="F:molecular adaptor activity"/>
    <property type="evidence" value="ECO:0007669"/>
    <property type="project" value="TreeGrafter"/>
</dbReference>
<feature type="compositionally biased region" description="Low complexity" evidence="2">
    <location>
        <begin position="1881"/>
        <end position="1892"/>
    </location>
</feature>
<dbReference type="Pfam" id="PF07776">
    <property type="entry name" value="zf-AD"/>
    <property type="match status" value="1"/>
</dbReference>
<dbReference type="OMA" id="GSQWWPA"/>
<dbReference type="InterPro" id="IPR012934">
    <property type="entry name" value="Znf_AD"/>
</dbReference>
<dbReference type="InterPro" id="IPR040947">
    <property type="entry name" value="SMYLE_N"/>
</dbReference>
<feature type="region of interest" description="Disordered" evidence="2">
    <location>
        <begin position="1810"/>
        <end position="1909"/>
    </location>
</feature>
<dbReference type="Proteomes" id="UP000287033">
    <property type="component" value="Unassembled WGS sequence"/>
</dbReference>
<feature type="coiled-coil region" evidence="1">
    <location>
        <begin position="1309"/>
        <end position="1367"/>
    </location>
</feature>
<accession>A0A401SZX4</accession>
<feature type="region of interest" description="Disordered" evidence="2">
    <location>
        <begin position="1141"/>
        <end position="1172"/>
    </location>
</feature>
<evidence type="ECO:0000259" key="3">
    <source>
        <dbReference type="Pfam" id="PF07776"/>
    </source>
</evidence>
<keyword evidence="1" id="KW-0175">Coiled coil</keyword>
<dbReference type="EMBL" id="BEZZ01000762">
    <property type="protein sequence ID" value="GCC35921.1"/>
    <property type="molecule type" value="Genomic_DNA"/>
</dbReference>
<dbReference type="GO" id="GO:0005634">
    <property type="term" value="C:nucleus"/>
    <property type="evidence" value="ECO:0007669"/>
    <property type="project" value="InterPro"/>
</dbReference>
<feature type="coiled-coil region" evidence="1">
    <location>
        <begin position="1429"/>
        <end position="1470"/>
    </location>
</feature>
<dbReference type="GO" id="GO:0090063">
    <property type="term" value="P:positive regulation of microtubule nucleation"/>
    <property type="evidence" value="ECO:0007669"/>
    <property type="project" value="TreeGrafter"/>
</dbReference>
<dbReference type="OrthoDB" id="10255000at2759"/>
<dbReference type="GO" id="GO:0007098">
    <property type="term" value="P:centrosome cycle"/>
    <property type="evidence" value="ECO:0007669"/>
    <property type="project" value="TreeGrafter"/>
</dbReference>
<dbReference type="GO" id="GO:1903358">
    <property type="term" value="P:regulation of Golgi organization"/>
    <property type="evidence" value="ECO:0007669"/>
    <property type="project" value="TreeGrafter"/>
</dbReference>
<feature type="compositionally biased region" description="Polar residues" evidence="2">
    <location>
        <begin position="1810"/>
        <end position="1822"/>
    </location>
</feature>
<dbReference type="GO" id="GO:0008270">
    <property type="term" value="F:zinc ion binding"/>
    <property type="evidence" value="ECO:0007669"/>
    <property type="project" value="InterPro"/>
</dbReference>
<dbReference type="PANTHER" id="PTHR46501:SF2">
    <property type="entry name" value="MYOMEGALIN"/>
    <property type="match status" value="1"/>
</dbReference>
<evidence type="ECO:0000313" key="6">
    <source>
        <dbReference type="EMBL" id="GCC35921.1"/>
    </source>
</evidence>
<evidence type="ECO:0000256" key="1">
    <source>
        <dbReference type="SAM" id="Coils"/>
    </source>
</evidence>
<feature type="coiled-coil region" evidence="1">
    <location>
        <begin position="2062"/>
        <end position="2220"/>
    </location>
</feature>
<dbReference type="STRING" id="137246.A0A401SZX4"/>
<comment type="caution">
    <text evidence="6">The sequence shown here is derived from an EMBL/GenBank/DDBJ whole genome shotgun (WGS) entry which is preliminary data.</text>
</comment>
<reference evidence="6 7" key="1">
    <citation type="journal article" date="2018" name="Nat. Ecol. Evol.">
        <title>Shark genomes provide insights into elasmobranch evolution and the origin of vertebrates.</title>
        <authorList>
            <person name="Hara Y"/>
            <person name="Yamaguchi K"/>
            <person name="Onimaru K"/>
            <person name="Kadota M"/>
            <person name="Koyanagi M"/>
            <person name="Keeley SD"/>
            <person name="Tatsumi K"/>
            <person name="Tanaka K"/>
            <person name="Motone F"/>
            <person name="Kageyama Y"/>
            <person name="Nozu R"/>
            <person name="Adachi N"/>
            <person name="Nishimura O"/>
            <person name="Nakagawa R"/>
            <person name="Tanegashima C"/>
            <person name="Kiyatake I"/>
            <person name="Matsumoto R"/>
            <person name="Murakumo K"/>
            <person name="Nishida K"/>
            <person name="Terakita A"/>
            <person name="Kuratani S"/>
            <person name="Sato K"/>
            <person name="Hyodo S Kuraku.S."/>
        </authorList>
    </citation>
    <scope>NUCLEOTIDE SEQUENCE [LARGE SCALE GENOMIC DNA]</scope>
</reference>
<dbReference type="GO" id="GO:0005813">
    <property type="term" value="C:centrosome"/>
    <property type="evidence" value="ECO:0007669"/>
    <property type="project" value="TreeGrafter"/>
</dbReference>
<feature type="region of interest" description="Disordered" evidence="2">
    <location>
        <begin position="317"/>
        <end position="344"/>
    </location>
</feature>
<dbReference type="InterPro" id="IPR052593">
    <property type="entry name" value="MT-associated_AKAP9-binding"/>
</dbReference>
<feature type="coiled-coil region" evidence="1">
    <location>
        <begin position="392"/>
        <end position="489"/>
    </location>
</feature>
<evidence type="ECO:0000313" key="7">
    <source>
        <dbReference type="Proteomes" id="UP000287033"/>
    </source>
</evidence>
<evidence type="ECO:0000259" key="5">
    <source>
        <dbReference type="Pfam" id="PF23246"/>
    </source>
</evidence>
<evidence type="ECO:0000259" key="4">
    <source>
        <dbReference type="Pfam" id="PF18615"/>
    </source>
</evidence>
<protein>
    <submittedName>
        <fullName evidence="6">Uncharacterized protein</fullName>
    </submittedName>
</protein>
<feature type="compositionally biased region" description="Polar residues" evidence="2">
    <location>
        <begin position="332"/>
        <end position="344"/>
    </location>
</feature>
<evidence type="ECO:0000256" key="2">
    <source>
        <dbReference type="SAM" id="MobiDB-lite"/>
    </source>
</evidence>
<dbReference type="GO" id="GO:0005794">
    <property type="term" value="C:Golgi apparatus"/>
    <property type="evidence" value="ECO:0007669"/>
    <property type="project" value="TreeGrafter"/>
</dbReference>
<feature type="coiled-coil region" evidence="1">
    <location>
        <begin position="527"/>
        <end position="630"/>
    </location>
</feature>
<gene>
    <name evidence="6" type="ORF">chiPu_0014411</name>
</gene>
<feature type="region of interest" description="Disordered" evidence="2">
    <location>
        <begin position="921"/>
        <end position="959"/>
    </location>
</feature>
<feature type="region of interest" description="Disordered" evidence="2">
    <location>
        <begin position="2581"/>
        <end position="2602"/>
    </location>
</feature>
<feature type="compositionally biased region" description="Polar residues" evidence="2">
    <location>
        <begin position="1896"/>
        <end position="1909"/>
    </location>
</feature>
<proteinExistence type="predicted"/>
<feature type="domain" description="Short myomegalin-like EB1 binding protein N-terminal" evidence="4">
    <location>
        <begin position="118"/>
        <end position="361"/>
    </location>
</feature>
<feature type="domain" description="ZAD" evidence="3">
    <location>
        <begin position="4"/>
        <end position="73"/>
    </location>
</feature>
<dbReference type="Pfam" id="PF18615">
    <property type="entry name" value="SMYLE_N"/>
    <property type="match status" value="1"/>
</dbReference>
<feature type="compositionally biased region" description="Basic and acidic residues" evidence="2">
    <location>
        <begin position="2593"/>
        <end position="2602"/>
    </location>
</feature>
<dbReference type="Pfam" id="PF23246">
    <property type="entry name" value="CC_CDK5RAP2"/>
    <property type="match status" value="1"/>
</dbReference>
<feature type="compositionally biased region" description="Polar residues" evidence="2">
    <location>
        <begin position="1867"/>
        <end position="1880"/>
    </location>
</feature>
<feature type="compositionally biased region" description="Basic and acidic residues" evidence="2">
    <location>
        <begin position="1856"/>
        <end position="1865"/>
    </location>
</feature>
<organism evidence="6 7">
    <name type="scientific">Chiloscyllium punctatum</name>
    <name type="common">Brownbanded bambooshark</name>
    <name type="synonym">Hemiscyllium punctatum</name>
    <dbReference type="NCBI Taxonomy" id="137246"/>
    <lineage>
        <taxon>Eukaryota</taxon>
        <taxon>Metazoa</taxon>
        <taxon>Chordata</taxon>
        <taxon>Craniata</taxon>
        <taxon>Vertebrata</taxon>
        <taxon>Chondrichthyes</taxon>
        <taxon>Elasmobranchii</taxon>
        <taxon>Galeomorphii</taxon>
        <taxon>Galeoidea</taxon>
        <taxon>Orectolobiformes</taxon>
        <taxon>Hemiscylliidae</taxon>
        <taxon>Chiloscyllium</taxon>
    </lineage>
</organism>
<feature type="domain" description="CDK5 regulatory subunit-associated protein 2/Myomegalin coiled coil" evidence="5">
    <location>
        <begin position="1030"/>
        <end position="1150"/>
    </location>
</feature>
<dbReference type="PANTHER" id="PTHR46501">
    <property type="entry name" value="MYOMEGALIN"/>
    <property type="match status" value="1"/>
</dbReference>
<dbReference type="InterPro" id="IPR056273">
    <property type="entry name" value="CDK5RAP2_MYOME_CC"/>
</dbReference>
<keyword evidence="7" id="KW-1185">Reference proteome</keyword>
<sequence length="2602" mass="297123">MKEVCRICARELCGNQRRWIFHTASKLNLQVILSHVLGKEVSRDGKAEFACSKCAFMLDRIYKFDTVIARIEALSIERLQKLLGEKDRIKYCIASLYRKNNEEPSTDNKGEDVAAESSTLPDVQYHALLQDDFVYSGFESWTEQGEKAMETHSCQTSDTSGYKSRKCRSCSALRVTDADYEAVCRVPRKLAKTVSSDPSMKCGSSVVGSTTAEEGLAMPVICETMPIGQCESRISVYADSLDKMSPASSVESLGPTVESCPGHTGEAAQVEKCAKDDKSPKSDFSDSQGTHSLLHRLKLDFILSLVKNVEYRPISSPKGSRLPIPVRPAPLGSQSSGTSVDGISRSHLQNNSYEFVNKEALRMHLNFDVADFEELFQDILDEYIPICTQNLIEEQQQQLNQYESAAGQCVTELQKAQAQVHGLQGRIQETESANKMLQENLREMENELKEMRYTLQKQDRTQLELKEALKSKEKEVEELYCVIDGQNENQSKLREMLHRCQVENLKRCASCQSTDGQLVPPHAQQQAELLELQNASFSNQLELQQKQRLLRQKEYQLIEAKQRKEFLETELQEMHQQKEATITHNQELRNTLQQVRQAFLEKEQHYQALEREHQREVAVQEENIQCLKERLQDKEHFLQQYIELFECQQNEEQSGEERDVLVDKLRERIKERDKALEYAIDEKFSTLEKKEIEIQQLHLVIREKEKDLERFRCIFSNNEETINSLESLMKGKDLELEQIMMAYKKLHWLKQEMEEKHVRFLKEKDAVNSQLQAALHNSNKEVEDLTVMLMSKVSAGSDNMMEQLRLRLQLKERMLQEVLKDRSILTTDHEQEVAELLQTINSRDQQMKDATEKLIHTFAEKNHELRTLRRQLVEKDREAANFTEQNVSSLEITTEIAHLKELLQEKDRIIHELVQDYQSKNEPAFQTEKMEASEPIDTQQKANGREAEQPTLDEDEAMADPEQEDIKQIELDQIKEELQLALRKEKETRLELTRLQSVLSNQGREFQCQTVEIEVLSSNIPINEECTKDLQMQQVQQCESPEMERHKQELLVLREQVAEMESSTQENTRKKHHQLIWALEEQVQEQLRLSEALRSERQLYISLVKFHNQTDREDTLQAELLAIQALRGQLEEALRRSQEQISRLERESEMPADSGEYQRENAAGDGSSQCADNAHHDVLKKHLTLMEQNQQKALSDSRLKGFDGKTDNSMLSHITLANTTDSLGQLQKMKLEMHGLIEQKKLVEDELNELKAQIEASGYISVLEMRNALLNLNSENAKQKESVREDRSLRVCWKEGKENLNSLGQSEEIRKLTVKLQNSETIISLLKEQLELNSSQTGEGHFNPDLIVNMAKEIERLKSQLSLSQTQDSRIGAYIRDRGSKRARPYSLDLGTLLSQSNNETPSVNAVAQQVTLQGLSPWHHANSSLGQQSSLRQQSNRLQTELAEYRQQNKELQEKLVVTEATVKAQDNQLQQYRDLLTESSVEQESKQVQVDLQDLGYETCGRSENEAEREETSSPEYSEADLHLHPCYKENMIQQHSSLENPGSSTSNTTFSLPLSMKSCLRKGLSIKNGGKPNEIAMLQQHVSDLKEQLTESDKIIRSLQSRIRSFSTTSDYASSLDRPHNIVLGDMFQSLQFDELYDDDVWQSDGGDHCPVMTQSNTEIKNLIHRVTTLESQLKTAKMTGPSSKAASWSGKYDCLIQAQARELSHLRQKMREGRGICHILKQHLGDTTKSFEELLRSNDIDYYMGQSFRDQLAQGSQLAERITLKLAGRDPFDKGDQELLVVRLNKELQQKNKLIESLNCKLQSRADTPSSSHVLSDSEQSDRASLASEEQDSTNDDLQVFHYEVDSSSEYSHNDQQRAELETCTTADDQSNCENPSQHSSLASASSHENQPKGSATITPLQQPCTDTVKSEKGHYCSSVTPSTNTCQASYCADFPCQFRSLPFGPAYPTASTFSLAEVQQELQMLQRQLGENMTFSGTGTGMSPHLGQVGCISQSHNALHQQQSNTNNLQEILRTSNSYLDNSALWETTIRPVRIGTVGDLSSGSSGYQSGTNMAGAELLEEHLREIRTMRQRLEESIHANNRLREQLEMRLAAAAMENAGAPSNIYIQGLETMTQLSEENRKMREEILTLHSRLSQVPMEQAKEMEQLRESLLAIRARYKLLETELDQWREENNRLQAQVRDTQEEALQLREQQQCSQNKNKRLLQEITMLQQQLSESHQLLHSLQSEIQVYERLYGKKKPFQVYSGSAQPHSDIRDFLTQIRGLRIQLEHSIHTNGCLRKQLKEQMDEHRPANLNINHSSSSEHGNSKQMFQDCVPSPPVRDTGLFSPFQLHSKATSSMEDFKMEDTSHQHDGYFSDSMSQASCSGIDDEFAKKNGCHVIGHIDDYNALQQQIMEGRILVQRMESIVQSCVNAAFLEINGSKDLDHQTVKQLFSNTNTLRQILDETCSLLKMFWRAALPHSDGAMQNNQKEQSMKEEICRLRNKITEQESLLQNAISRLKATNQVKEGMEQFIVNQLTRTHDVLKKARSNLEVNDCTIAGVKPSLNDDKAEISKLGYSCSRSWNFMNSTYPEAEARSLGQSSLSGKDGRYGPKIV</sequence>
<feature type="coiled-coil region" evidence="1">
    <location>
        <begin position="801"/>
        <end position="885"/>
    </location>
</feature>
<name>A0A401SZX4_CHIPU</name>
<feature type="coiled-coil region" evidence="1">
    <location>
        <begin position="1226"/>
        <end position="1253"/>
    </location>
</feature>